<evidence type="ECO:0000256" key="2">
    <source>
        <dbReference type="SAM" id="SignalP"/>
    </source>
</evidence>
<proteinExistence type="predicted"/>
<dbReference type="RefSeq" id="WP_146654552.1">
    <property type="nucleotide sequence ID" value="NZ_CP012333.1"/>
</dbReference>
<dbReference type="Gene3D" id="1.50.10.100">
    <property type="entry name" value="Chondroitin AC/alginate lyase"/>
    <property type="match status" value="1"/>
</dbReference>
<organism evidence="3 4">
    <name type="scientific">Labilithrix luteola</name>
    <dbReference type="NCBI Taxonomy" id="1391654"/>
    <lineage>
        <taxon>Bacteria</taxon>
        <taxon>Pseudomonadati</taxon>
        <taxon>Myxococcota</taxon>
        <taxon>Polyangia</taxon>
        <taxon>Polyangiales</taxon>
        <taxon>Labilitrichaceae</taxon>
        <taxon>Labilithrix</taxon>
    </lineage>
</organism>
<evidence type="ECO:0000313" key="3">
    <source>
        <dbReference type="EMBL" id="AKV03850.1"/>
    </source>
</evidence>
<evidence type="ECO:0000256" key="1">
    <source>
        <dbReference type="SAM" id="MobiDB-lite"/>
    </source>
</evidence>
<name>A0A0K1QEK3_9BACT</name>
<accession>A0A0K1QEK3</accession>
<evidence type="ECO:0000313" key="4">
    <source>
        <dbReference type="Proteomes" id="UP000064967"/>
    </source>
</evidence>
<protein>
    <submittedName>
        <fullName evidence="3">Fibronectin type III domain protein</fullName>
    </submittedName>
</protein>
<feature type="region of interest" description="Disordered" evidence="1">
    <location>
        <begin position="709"/>
        <end position="757"/>
    </location>
</feature>
<dbReference type="KEGG" id="llu:AKJ09_10513"/>
<dbReference type="OrthoDB" id="5499956at2"/>
<dbReference type="EMBL" id="CP012333">
    <property type="protein sequence ID" value="AKV03850.1"/>
    <property type="molecule type" value="Genomic_DNA"/>
</dbReference>
<dbReference type="Proteomes" id="UP000064967">
    <property type="component" value="Chromosome"/>
</dbReference>
<dbReference type="AlphaFoldDB" id="A0A0K1QEK3"/>
<feature type="signal peptide" evidence="2">
    <location>
        <begin position="1"/>
        <end position="24"/>
    </location>
</feature>
<sequence length="797" mass="82485">MKIPAVFAVSFAVASLVHASPANAAPPSGAHPRFLLGNAKAQLVAKKTEPEIAGLVSKCAGKAGSTIASGYQGWDWVTQMSTCTIAWYATGDAAHATQAVKYWRALLDDNTSVGDKGGGATGYGGKPIVSQDDGYSMRTYGAYGALGLDWLYDAPGVDETLRQHARDLLVTWHNWYASSGYLNDVPESNYFTGYFLATWAAAIAVGTDAPSGNTLWDSASSLTDRVKTSMQSGFLLGGDWIEGSQYGELAASSLLVASAAAAENGYGAFADKYAHDVVLFHLHALQPGDKFFDNGDHEDHPVDAASGSVWAAMLSAPAAPVSGWAQQYVTRIGDSSPTPWVRAVAKAKSTTWAPADWTTANGPLSYLSSGTGTVVARSGWGEDAVWVSFQSAGRSDAGHQHNDAGHFEIFRGKDALAITTADYGTWSSANNNTFLVDDGGRNSNYPPCQGASGDPSKVRISRFADVNVAVWARGEFGDSYVSNHGKSSVQTALRDWVYLRPNLVVVSDRVVVDQPSVSVTFALHTSKQPTITGSELTADVGGSHMSSQTLLPATSTRRTVNEPTGGGDAPWSNNDTYAPAFRAEEKVSGATTANFVHVLSALATGATAPASSIDVQSGARVIHIAGDPSHVVVVADAASAADLTLPLSYSVPNDPHQDHGVFGLPGKNFAVSVTADGTNCKITLTAGTDPKVTSTDATAAFHLDGCAVGTPPGLPGNPEGDGGAPGNGADGGVGADGSTTTTTTNGANATDAADDSGCTCSVGPVSVPSPRGFALIAVGLAFVARRAVRRERRSGSR</sequence>
<feature type="compositionally biased region" description="Low complexity" evidence="1">
    <location>
        <begin position="736"/>
        <end position="757"/>
    </location>
</feature>
<reference evidence="3 4" key="1">
    <citation type="submission" date="2015-08" db="EMBL/GenBank/DDBJ databases">
        <authorList>
            <person name="Babu N.S."/>
            <person name="Beckwith C.J."/>
            <person name="Beseler K.G."/>
            <person name="Brison A."/>
            <person name="Carone J.V."/>
            <person name="Caskin T.P."/>
            <person name="Diamond M."/>
            <person name="Durham M.E."/>
            <person name="Foxe J.M."/>
            <person name="Go M."/>
            <person name="Henderson B.A."/>
            <person name="Jones I.B."/>
            <person name="McGettigan J.A."/>
            <person name="Micheletti S.J."/>
            <person name="Nasrallah M.E."/>
            <person name="Ortiz D."/>
            <person name="Piller C.R."/>
            <person name="Privatt S.R."/>
            <person name="Schneider S.L."/>
            <person name="Sharp S."/>
            <person name="Smith T.C."/>
            <person name="Stanton J.D."/>
            <person name="Ullery H.E."/>
            <person name="Wilson R.J."/>
            <person name="Serrano M.G."/>
            <person name="Buck G."/>
            <person name="Lee V."/>
            <person name="Wang Y."/>
            <person name="Carvalho R."/>
            <person name="Voegtly L."/>
            <person name="Shi R."/>
            <person name="Duckworth R."/>
            <person name="Johnson A."/>
            <person name="Loviza R."/>
            <person name="Walstead R."/>
            <person name="Shah Z."/>
            <person name="Kiflezghi M."/>
            <person name="Wade K."/>
            <person name="Ball S.L."/>
            <person name="Bradley K.W."/>
            <person name="Asai D.J."/>
            <person name="Bowman C.A."/>
            <person name="Russell D.A."/>
            <person name="Pope W.H."/>
            <person name="Jacobs-Sera D."/>
            <person name="Hendrix R.W."/>
            <person name="Hatfull G.F."/>
        </authorList>
    </citation>
    <scope>NUCLEOTIDE SEQUENCE [LARGE SCALE GENOMIC DNA]</scope>
    <source>
        <strain evidence="3 4">DSM 27648</strain>
    </source>
</reference>
<keyword evidence="2" id="KW-0732">Signal</keyword>
<gene>
    <name evidence="3" type="ORF">AKJ09_10513</name>
</gene>
<dbReference type="Gene3D" id="2.70.98.70">
    <property type="match status" value="1"/>
</dbReference>
<feature type="compositionally biased region" description="Gly residues" evidence="1">
    <location>
        <begin position="719"/>
        <end position="735"/>
    </location>
</feature>
<dbReference type="InterPro" id="IPR008929">
    <property type="entry name" value="Chondroitin_lyas"/>
</dbReference>
<keyword evidence="4" id="KW-1185">Reference proteome</keyword>
<dbReference type="SUPFAM" id="SSF48230">
    <property type="entry name" value="Chondroitin AC/alginate lyase"/>
    <property type="match status" value="1"/>
</dbReference>
<feature type="chain" id="PRO_5005467334" evidence="2">
    <location>
        <begin position="25"/>
        <end position="797"/>
    </location>
</feature>